<evidence type="ECO:0000313" key="6">
    <source>
        <dbReference type="EMBL" id="TCT35715.1"/>
    </source>
</evidence>
<dbReference type="GO" id="GO:0003700">
    <property type="term" value="F:DNA-binding transcription factor activity"/>
    <property type="evidence" value="ECO:0007669"/>
    <property type="project" value="InterPro"/>
</dbReference>
<dbReference type="SUPFAM" id="SSF46785">
    <property type="entry name" value="Winged helix' DNA-binding domain"/>
    <property type="match status" value="1"/>
</dbReference>
<dbReference type="PANTHER" id="PTHR30537">
    <property type="entry name" value="HTH-TYPE TRANSCRIPTIONAL REGULATOR"/>
    <property type="match status" value="1"/>
</dbReference>
<dbReference type="PANTHER" id="PTHR30537:SF5">
    <property type="entry name" value="HTH-TYPE TRANSCRIPTIONAL ACTIVATOR TTDR-RELATED"/>
    <property type="match status" value="1"/>
</dbReference>
<protein>
    <submittedName>
        <fullName evidence="6">LysR family transcriptional regulator</fullName>
    </submittedName>
</protein>
<dbReference type="Proteomes" id="UP000295055">
    <property type="component" value="Unassembled WGS sequence"/>
</dbReference>
<keyword evidence="4" id="KW-0804">Transcription</keyword>
<dbReference type="Pfam" id="PF03466">
    <property type="entry name" value="LysR_substrate"/>
    <property type="match status" value="1"/>
</dbReference>
<dbReference type="PROSITE" id="PS50931">
    <property type="entry name" value="HTH_LYSR"/>
    <property type="match status" value="1"/>
</dbReference>
<sequence>MSNPASLLMDNLFDLKVFVDVVETGSFTHSAQRLGISRSAVGKCVARLENRLQIRLLHRTTRSLRLSDEGQTVYEGALKILHEVANIENELSQGQQQPKGLLRITVPVIFGRLYIMPIVKEYARRWPNVEVDVHFSDDYSDIVGEGFDLAIRIGGNDDNRLIRKVLAPHRMVTCASPTYLQRYGTPQSISELVKHQKLAFKHRGSVVPWQFHTLQGKQLLPVSGRLTLNDTQAILDASIEGEGICQLGAFLVGTAIQQGQLLPILSEFSLQESSICALYPTKRYLPLKVSYFLTLIDECWQGKAIWDF</sequence>
<dbReference type="InterPro" id="IPR036388">
    <property type="entry name" value="WH-like_DNA-bd_sf"/>
</dbReference>
<dbReference type="FunFam" id="1.10.10.10:FF:000001">
    <property type="entry name" value="LysR family transcriptional regulator"/>
    <property type="match status" value="1"/>
</dbReference>
<keyword evidence="2" id="KW-0805">Transcription regulation</keyword>
<dbReference type="InterPro" id="IPR036390">
    <property type="entry name" value="WH_DNA-bd_sf"/>
</dbReference>
<reference evidence="6 7" key="1">
    <citation type="submission" date="2019-03" db="EMBL/GenBank/DDBJ databases">
        <title>Genomic analyses of the natural microbiome of Caenorhabditis elegans.</title>
        <authorList>
            <person name="Samuel B."/>
        </authorList>
    </citation>
    <scope>NUCLEOTIDE SEQUENCE [LARGE SCALE GENOMIC DNA]</scope>
    <source>
        <strain evidence="6 7">JUb102</strain>
    </source>
</reference>
<dbReference type="AlphaFoldDB" id="A0A4R3NRV7"/>
<comment type="similarity">
    <text evidence="1">Belongs to the LysR transcriptional regulatory family.</text>
</comment>
<accession>A0A4R3NRV7</accession>
<dbReference type="GO" id="GO:0043565">
    <property type="term" value="F:sequence-specific DNA binding"/>
    <property type="evidence" value="ECO:0007669"/>
    <property type="project" value="TreeGrafter"/>
</dbReference>
<dbReference type="InterPro" id="IPR058163">
    <property type="entry name" value="LysR-type_TF_proteobact-type"/>
</dbReference>
<evidence type="ECO:0000313" key="7">
    <source>
        <dbReference type="Proteomes" id="UP000295055"/>
    </source>
</evidence>
<evidence type="ECO:0000256" key="4">
    <source>
        <dbReference type="ARBA" id="ARBA00023163"/>
    </source>
</evidence>
<organism evidence="6 7">
    <name type="scientific">Providencia alcalifaciens</name>
    <dbReference type="NCBI Taxonomy" id="126385"/>
    <lineage>
        <taxon>Bacteria</taxon>
        <taxon>Pseudomonadati</taxon>
        <taxon>Pseudomonadota</taxon>
        <taxon>Gammaproteobacteria</taxon>
        <taxon>Enterobacterales</taxon>
        <taxon>Morganellaceae</taxon>
        <taxon>Providencia</taxon>
    </lineage>
</organism>
<evidence type="ECO:0000259" key="5">
    <source>
        <dbReference type="PROSITE" id="PS50931"/>
    </source>
</evidence>
<dbReference type="GO" id="GO:0006351">
    <property type="term" value="P:DNA-templated transcription"/>
    <property type="evidence" value="ECO:0007669"/>
    <property type="project" value="TreeGrafter"/>
</dbReference>
<name>A0A4R3NRV7_9GAMM</name>
<gene>
    <name evidence="6" type="ORF">EC835_103169</name>
</gene>
<dbReference type="CDD" id="cd08422">
    <property type="entry name" value="PBP2_CrgA_like"/>
    <property type="match status" value="1"/>
</dbReference>
<dbReference type="RefSeq" id="WP_243698983.1">
    <property type="nucleotide sequence ID" value="NZ_SMAS01000003.1"/>
</dbReference>
<comment type="caution">
    <text evidence="6">The sequence shown here is derived from an EMBL/GenBank/DDBJ whole genome shotgun (WGS) entry which is preliminary data.</text>
</comment>
<keyword evidence="3" id="KW-0238">DNA-binding</keyword>
<dbReference type="InterPro" id="IPR000847">
    <property type="entry name" value="LysR_HTH_N"/>
</dbReference>
<dbReference type="EMBL" id="SMAS01000003">
    <property type="protein sequence ID" value="TCT35715.1"/>
    <property type="molecule type" value="Genomic_DNA"/>
</dbReference>
<evidence type="ECO:0000256" key="2">
    <source>
        <dbReference type="ARBA" id="ARBA00023015"/>
    </source>
</evidence>
<proteinExistence type="inferred from homology"/>
<dbReference type="InterPro" id="IPR005119">
    <property type="entry name" value="LysR_subst-bd"/>
</dbReference>
<evidence type="ECO:0000256" key="1">
    <source>
        <dbReference type="ARBA" id="ARBA00009437"/>
    </source>
</evidence>
<evidence type="ECO:0000256" key="3">
    <source>
        <dbReference type="ARBA" id="ARBA00023125"/>
    </source>
</evidence>
<dbReference type="Pfam" id="PF00126">
    <property type="entry name" value="HTH_1"/>
    <property type="match status" value="1"/>
</dbReference>
<dbReference type="Gene3D" id="3.40.190.290">
    <property type="match status" value="1"/>
</dbReference>
<feature type="domain" description="HTH lysR-type" evidence="5">
    <location>
        <begin position="10"/>
        <end position="67"/>
    </location>
</feature>
<dbReference type="Gene3D" id="1.10.10.10">
    <property type="entry name" value="Winged helix-like DNA-binding domain superfamily/Winged helix DNA-binding domain"/>
    <property type="match status" value="1"/>
</dbReference>
<dbReference type="SUPFAM" id="SSF53850">
    <property type="entry name" value="Periplasmic binding protein-like II"/>
    <property type="match status" value="1"/>
</dbReference>